<evidence type="ECO:0000313" key="8">
    <source>
        <dbReference type="EMBL" id="CCW17091.1"/>
    </source>
</evidence>
<dbReference type="InterPro" id="IPR042099">
    <property type="entry name" value="ANL_N_sf"/>
</dbReference>
<dbReference type="InterPro" id="IPR020845">
    <property type="entry name" value="AMP-binding_CS"/>
</dbReference>
<dbReference type="PANTHER" id="PTHR43767:SF1">
    <property type="entry name" value="NONRIBOSOMAL PEPTIDE SYNTHASE PES1 (EUROFUNG)-RELATED"/>
    <property type="match status" value="1"/>
</dbReference>
<dbReference type="RefSeq" id="WP_006953080.1">
    <property type="nucleotide sequence ID" value="NZ_CAVK010000063.1"/>
</dbReference>
<dbReference type="GO" id="GO:0016878">
    <property type="term" value="F:acid-thiol ligase activity"/>
    <property type="evidence" value="ECO:0007669"/>
    <property type="project" value="UniProtKB-ARBA"/>
</dbReference>
<dbReference type="InterPro" id="IPR025110">
    <property type="entry name" value="AMP-bd_C"/>
</dbReference>
<organism evidence="8 9">
    <name type="scientific">Sphingobium indicum BiD32</name>
    <dbReference type="NCBI Taxonomy" id="1301087"/>
    <lineage>
        <taxon>Bacteria</taxon>
        <taxon>Pseudomonadati</taxon>
        <taxon>Pseudomonadota</taxon>
        <taxon>Alphaproteobacteria</taxon>
        <taxon>Sphingomonadales</taxon>
        <taxon>Sphingomonadaceae</taxon>
        <taxon>Sphingobium</taxon>
    </lineage>
</organism>
<reference evidence="8 9" key="1">
    <citation type="submission" date="2013-03" db="EMBL/GenBank/DDBJ databases">
        <authorList>
            <person name="Le V."/>
        </authorList>
    </citation>
    <scope>NUCLEOTIDE SEQUENCE [LARGE SCALE GENOMIC DNA]</scope>
    <source>
        <strain evidence="8 9">BiD32</strain>
    </source>
</reference>
<keyword evidence="2 8" id="KW-0436">Ligase</keyword>
<dbReference type="InterPro" id="IPR000873">
    <property type="entry name" value="AMP-dep_synth/lig_dom"/>
</dbReference>
<dbReference type="PROSITE" id="PS00455">
    <property type="entry name" value="AMP_BINDING"/>
    <property type="match status" value="1"/>
</dbReference>
<evidence type="ECO:0000256" key="1">
    <source>
        <dbReference type="ARBA" id="ARBA00006432"/>
    </source>
</evidence>
<dbReference type="SUPFAM" id="SSF56801">
    <property type="entry name" value="Acetyl-CoA synthetase-like"/>
    <property type="match status" value="1"/>
</dbReference>
<evidence type="ECO:0000256" key="3">
    <source>
        <dbReference type="ARBA" id="ARBA00051915"/>
    </source>
</evidence>
<name>N1MJG2_9SPHN</name>
<dbReference type="FunFam" id="3.30.300.30:FF:000008">
    <property type="entry name" value="2,3-dihydroxybenzoate-AMP ligase"/>
    <property type="match status" value="1"/>
</dbReference>
<keyword evidence="9" id="KW-1185">Reference proteome</keyword>
<evidence type="ECO:0000259" key="7">
    <source>
        <dbReference type="Pfam" id="PF13193"/>
    </source>
</evidence>
<reference evidence="9" key="2">
    <citation type="submission" date="2013-04" db="EMBL/GenBank/DDBJ databases">
        <title>Bisphenol A degrading Sphingobium sp. strain BiD32.</title>
        <authorList>
            <person name="Nielsen J.L."/>
            <person name="Zhou N.A."/>
            <person name="Kjeldal H."/>
        </authorList>
    </citation>
    <scope>NUCLEOTIDE SEQUENCE [LARGE SCALE GENOMIC DNA]</scope>
    <source>
        <strain evidence="9">BiD32</strain>
    </source>
</reference>
<evidence type="ECO:0000313" key="9">
    <source>
        <dbReference type="Proteomes" id="UP000013201"/>
    </source>
</evidence>
<dbReference type="Gene3D" id="3.30.300.30">
    <property type="match status" value="1"/>
</dbReference>
<dbReference type="AlphaFoldDB" id="N1MJG2"/>
<evidence type="ECO:0000256" key="4">
    <source>
        <dbReference type="ARBA" id="ARBA00066616"/>
    </source>
</evidence>
<gene>
    <name evidence="8" type="ORF">EBBID32_14300</name>
</gene>
<dbReference type="EMBL" id="CAVK010000063">
    <property type="protein sequence ID" value="CCW17091.1"/>
    <property type="molecule type" value="Genomic_DNA"/>
</dbReference>
<comment type="catalytic activity">
    <reaction evidence="3">
        <text>3-(methylsulfanyl)propanoate + ATP + CoA = 3-(methylsulfanyl)propanoyl-CoA + AMP + diphosphate</text>
        <dbReference type="Rhea" id="RHEA:43052"/>
        <dbReference type="ChEBI" id="CHEBI:30616"/>
        <dbReference type="ChEBI" id="CHEBI:33019"/>
        <dbReference type="ChEBI" id="CHEBI:49016"/>
        <dbReference type="ChEBI" id="CHEBI:57287"/>
        <dbReference type="ChEBI" id="CHEBI:82815"/>
        <dbReference type="ChEBI" id="CHEBI:456215"/>
        <dbReference type="EC" id="6.2.1.44"/>
    </reaction>
    <physiologicalReaction direction="left-to-right" evidence="3">
        <dbReference type="Rhea" id="RHEA:43053"/>
    </physiologicalReaction>
</comment>
<comment type="similarity">
    <text evidence="1">Belongs to the ATP-dependent AMP-binding enzyme family.</text>
</comment>
<feature type="domain" description="AMP-dependent synthetase/ligase" evidence="6">
    <location>
        <begin position="13"/>
        <end position="394"/>
    </location>
</feature>
<proteinExistence type="inferred from homology"/>
<evidence type="ECO:0000256" key="5">
    <source>
        <dbReference type="ARBA" id="ARBA00067668"/>
    </source>
</evidence>
<dbReference type="Pfam" id="PF00501">
    <property type="entry name" value="AMP-binding"/>
    <property type="match status" value="1"/>
</dbReference>
<dbReference type="PANTHER" id="PTHR43767">
    <property type="entry name" value="LONG-CHAIN-FATTY-ACID--COA LIGASE"/>
    <property type="match status" value="1"/>
</dbReference>
<dbReference type="EC" id="6.2.1.44" evidence="4"/>
<dbReference type="Gene3D" id="3.40.50.12780">
    <property type="entry name" value="N-terminal domain of ligase-like"/>
    <property type="match status" value="1"/>
</dbReference>
<sequence length="527" mass="56704">MTHDITVTEMFASAVAGGKDRPFLHYFGAVLSYGDVDCQSAAFAVALQERGFGRGDRFCVQTQSLPQFIIAMIAVWKIGGVFVPVNPMYRTRELGLVLEDAEPRVFMAEPHLLAQAYDAFGDGHRPAWVISADSADNGTLDPRVAPPIAEVPRQPFSDFCTIIEDFRGQAPDNVWIDPDSPAALVYTSGTTGKPKGAINTQRGLALGGILACSAQGLAHHGVVLTLAPLFHVSGVVMTVTMAIHAAASVVLSYRFHPDIIVEAINRLSPSVAAGSITAFIAIMNASNASAEVIAKLTTPMSGGAPVPAAVADDYERRFGVALRTGYGLTETTGAAFMEPLREPRRVDRATGTLSVGRILPTFTARLVDEKGVEVGAGEAGEVVISGPCVSPGYWRKPEETAMSMRPDGFYTGDIGFFDDDRWLYLIDRKKDVIIAGGYKIWPREVEDVIYSHPAIREAAVVGAKDAYRGETVKAIVSLKPGAAVTIEALGTFCRERLAAYKVPREIVIIAELPKNLSGKILRRELRD</sequence>
<dbReference type="OrthoDB" id="9803968at2"/>
<dbReference type="InterPro" id="IPR045851">
    <property type="entry name" value="AMP-bd_C_sf"/>
</dbReference>
<evidence type="ECO:0000256" key="2">
    <source>
        <dbReference type="ARBA" id="ARBA00022598"/>
    </source>
</evidence>
<feature type="domain" description="AMP-binding enzyme C-terminal" evidence="7">
    <location>
        <begin position="444"/>
        <end position="519"/>
    </location>
</feature>
<dbReference type="InterPro" id="IPR050237">
    <property type="entry name" value="ATP-dep_AMP-bd_enzyme"/>
</dbReference>
<evidence type="ECO:0000259" key="6">
    <source>
        <dbReference type="Pfam" id="PF00501"/>
    </source>
</evidence>
<dbReference type="Proteomes" id="UP000013201">
    <property type="component" value="Unassembled WGS sequence"/>
</dbReference>
<dbReference type="Pfam" id="PF13193">
    <property type="entry name" value="AMP-binding_C"/>
    <property type="match status" value="1"/>
</dbReference>
<comment type="caution">
    <text evidence="8">The sequence shown here is derived from an EMBL/GenBank/DDBJ whole genome shotgun (WGS) entry which is preliminary data.</text>
</comment>
<accession>N1MJG2</accession>
<protein>
    <recommendedName>
        <fullName evidence="5">3-methylmercaptopropionyl-CoA ligase</fullName>
        <ecNumber evidence="4">6.2.1.44</ecNumber>
    </recommendedName>
</protein>